<evidence type="ECO:0000259" key="2">
    <source>
        <dbReference type="Pfam" id="PF16537"/>
    </source>
</evidence>
<evidence type="ECO:0000256" key="1">
    <source>
        <dbReference type="SAM" id="MobiDB-lite"/>
    </source>
</evidence>
<evidence type="ECO:0000313" key="3">
    <source>
        <dbReference type="EMBL" id="BBO83491.1"/>
    </source>
</evidence>
<feature type="region of interest" description="Disordered" evidence="1">
    <location>
        <begin position="1"/>
        <end position="73"/>
    </location>
</feature>
<sequence length="135" mass="14931">MDSQPPEEPGDVLKKEPPITPPRRLLEKPPLPAKVGNQPPSPPVSSAAPRVDPQEPVPEAKTPSPDDNGDVRVDPRIDLQALVWAPEASERFVVINNRLIKEGGSIDDIVVLRINRDDVLLSTGTDRWRQAFQIR</sequence>
<protein>
    <recommendedName>
        <fullName evidence="2">Type II secretion system protein GspB C-terminal domain-containing protein</fullName>
    </recommendedName>
</protein>
<feature type="domain" description="Type II secretion system protein GspB C-terminal" evidence="2">
    <location>
        <begin position="75"/>
        <end position="125"/>
    </location>
</feature>
<dbReference type="AlphaFoldDB" id="A0A5K7ZTD6"/>
<proteinExistence type="predicted"/>
<reference evidence="3 4" key="1">
    <citation type="submission" date="2019-11" db="EMBL/GenBank/DDBJ databases">
        <title>Comparative genomics of hydrocarbon-degrading Desulfosarcina strains.</title>
        <authorList>
            <person name="Watanabe M."/>
            <person name="Kojima H."/>
            <person name="Fukui M."/>
        </authorList>
    </citation>
    <scope>NUCLEOTIDE SEQUENCE [LARGE SCALE GENOMIC DNA]</scope>
    <source>
        <strain evidence="3 4">28bB2T</strain>
    </source>
</reference>
<accession>A0A5K7ZTD6</accession>
<gene>
    <name evidence="3" type="ORF">DSCO28_40570</name>
</gene>
<name>A0A5K7ZTD6_9BACT</name>
<organism evidence="3 4">
    <name type="scientific">Desulfosarcina ovata subsp. sediminis</name>
    <dbReference type="NCBI Taxonomy" id="885957"/>
    <lineage>
        <taxon>Bacteria</taxon>
        <taxon>Pseudomonadati</taxon>
        <taxon>Thermodesulfobacteriota</taxon>
        <taxon>Desulfobacteria</taxon>
        <taxon>Desulfobacterales</taxon>
        <taxon>Desulfosarcinaceae</taxon>
        <taxon>Desulfosarcina</taxon>
    </lineage>
</organism>
<dbReference type="EMBL" id="AP021876">
    <property type="protein sequence ID" value="BBO83491.1"/>
    <property type="molecule type" value="Genomic_DNA"/>
</dbReference>
<dbReference type="Pfam" id="PF16537">
    <property type="entry name" value="T2SSB"/>
    <property type="match status" value="1"/>
</dbReference>
<dbReference type="KEGG" id="dov:DSCO28_40570"/>
<dbReference type="GO" id="GO:0015627">
    <property type="term" value="C:type II protein secretion system complex"/>
    <property type="evidence" value="ECO:0007669"/>
    <property type="project" value="InterPro"/>
</dbReference>
<dbReference type="Proteomes" id="UP000425960">
    <property type="component" value="Chromosome"/>
</dbReference>
<dbReference type="InterPro" id="IPR032389">
    <property type="entry name" value="GspB_C"/>
</dbReference>
<evidence type="ECO:0000313" key="4">
    <source>
        <dbReference type="Proteomes" id="UP000425960"/>
    </source>
</evidence>